<dbReference type="PANTHER" id="PTHR25462">
    <property type="entry name" value="BONUS, ISOFORM C-RELATED"/>
    <property type="match status" value="1"/>
</dbReference>
<evidence type="ECO:0000313" key="8">
    <source>
        <dbReference type="Proteomes" id="UP000694621"/>
    </source>
</evidence>
<dbReference type="InterPro" id="IPR017907">
    <property type="entry name" value="Znf_RING_CS"/>
</dbReference>
<keyword evidence="2 4" id="KW-0863">Zinc-finger</keyword>
<dbReference type="Proteomes" id="UP000694621">
    <property type="component" value="Unplaced"/>
</dbReference>
<dbReference type="Gene3D" id="3.30.40.10">
    <property type="entry name" value="Zinc/RING finger domain, C3HC4 (zinc finger)"/>
    <property type="match status" value="1"/>
</dbReference>
<dbReference type="PROSITE" id="PS00518">
    <property type="entry name" value="ZF_RING_1"/>
    <property type="match status" value="1"/>
</dbReference>
<feature type="domain" description="RING-type" evidence="6">
    <location>
        <begin position="29"/>
        <end position="73"/>
    </location>
</feature>
<name>A0A8B9K8N9_ASTMX</name>
<keyword evidence="5" id="KW-1133">Transmembrane helix</keyword>
<dbReference type="PROSITE" id="PS50089">
    <property type="entry name" value="ZF_RING_2"/>
    <property type="match status" value="1"/>
</dbReference>
<evidence type="ECO:0000259" key="6">
    <source>
        <dbReference type="PROSITE" id="PS50089"/>
    </source>
</evidence>
<evidence type="ECO:0000256" key="4">
    <source>
        <dbReference type="PROSITE-ProRule" id="PRU00175"/>
    </source>
</evidence>
<protein>
    <recommendedName>
        <fullName evidence="6">RING-type domain-containing protein</fullName>
    </recommendedName>
</protein>
<proteinExistence type="predicted"/>
<dbReference type="Ensembl" id="ENSAMXT00005036777.1">
    <property type="protein sequence ID" value="ENSAMXP00005033677.1"/>
    <property type="gene ID" value="ENSAMXG00005016303.1"/>
</dbReference>
<reference evidence="7" key="1">
    <citation type="submission" date="2025-08" db="UniProtKB">
        <authorList>
            <consortium name="Ensembl"/>
        </authorList>
    </citation>
    <scope>IDENTIFICATION</scope>
</reference>
<dbReference type="SUPFAM" id="SSF57850">
    <property type="entry name" value="RING/U-box"/>
    <property type="match status" value="1"/>
</dbReference>
<evidence type="ECO:0000256" key="3">
    <source>
        <dbReference type="ARBA" id="ARBA00022833"/>
    </source>
</evidence>
<keyword evidence="5" id="KW-0472">Membrane</keyword>
<dbReference type="GO" id="GO:0008270">
    <property type="term" value="F:zinc ion binding"/>
    <property type="evidence" value="ECO:0007669"/>
    <property type="project" value="UniProtKB-KW"/>
</dbReference>
<dbReference type="InterPro" id="IPR047153">
    <property type="entry name" value="TRIM45/56/19-like"/>
</dbReference>
<dbReference type="InterPro" id="IPR013083">
    <property type="entry name" value="Znf_RING/FYVE/PHD"/>
</dbReference>
<dbReference type="GO" id="GO:0061630">
    <property type="term" value="F:ubiquitin protein ligase activity"/>
    <property type="evidence" value="ECO:0007669"/>
    <property type="project" value="TreeGrafter"/>
</dbReference>
<evidence type="ECO:0000313" key="7">
    <source>
        <dbReference type="Ensembl" id="ENSAMXP00005033677.1"/>
    </source>
</evidence>
<keyword evidence="3" id="KW-0862">Zinc</keyword>
<keyword evidence="1" id="KW-0479">Metal-binding</keyword>
<evidence type="ECO:0000256" key="2">
    <source>
        <dbReference type="ARBA" id="ARBA00022771"/>
    </source>
</evidence>
<dbReference type="PANTHER" id="PTHR25462:SF296">
    <property type="entry name" value="MEIOTIC P26, ISOFORM F"/>
    <property type="match status" value="1"/>
</dbReference>
<dbReference type="InterPro" id="IPR001841">
    <property type="entry name" value="Znf_RING"/>
</dbReference>
<evidence type="ECO:0000256" key="5">
    <source>
        <dbReference type="SAM" id="Phobius"/>
    </source>
</evidence>
<organism evidence="7 8">
    <name type="scientific">Astyanax mexicanus</name>
    <name type="common">Blind cave fish</name>
    <name type="synonym">Astyanax fasciatus mexicanus</name>
    <dbReference type="NCBI Taxonomy" id="7994"/>
    <lineage>
        <taxon>Eukaryota</taxon>
        <taxon>Metazoa</taxon>
        <taxon>Chordata</taxon>
        <taxon>Craniata</taxon>
        <taxon>Vertebrata</taxon>
        <taxon>Euteleostomi</taxon>
        <taxon>Actinopterygii</taxon>
        <taxon>Neopterygii</taxon>
        <taxon>Teleostei</taxon>
        <taxon>Ostariophysi</taxon>
        <taxon>Characiformes</taxon>
        <taxon>Characoidei</taxon>
        <taxon>Acestrorhamphidae</taxon>
        <taxon>Acestrorhamphinae</taxon>
        <taxon>Astyanax</taxon>
    </lineage>
</organism>
<feature type="transmembrane region" description="Helical" evidence="5">
    <location>
        <begin position="133"/>
        <end position="151"/>
    </location>
</feature>
<dbReference type="InterPro" id="IPR027370">
    <property type="entry name" value="Znf-RING_euk"/>
</dbReference>
<dbReference type="AlphaFoldDB" id="A0A8B9K8N9"/>
<sequence>MHFATASGAWSLEEEDHVEDVGVLDLLECPLCMEPLEVTAKVLPCQHTFCKPCLLRLESSSPSRLPICCPECRAPLSGRVEDLPTNLLLARLIQGLQRERLTTPRNRGGVCVSSTAQDGSVVEVLQPVHSSKIFAIVLAAFFIFLMLRSSLVSTVDLCLTLPPA</sequence>
<evidence type="ECO:0000256" key="1">
    <source>
        <dbReference type="ARBA" id="ARBA00022723"/>
    </source>
</evidence>
<accession>A0A8B9K8N9</accession>
<dbReference type="SMART" id="SM00184">
    <property type="entry name" value="RING"/>
    <property type="match status" value="1"/>
</dbReference>
<keyword evidence="5" id="KW-0812">Transmembrane</keyword>
<dbReference type="Pfam" id="PF13445">
    <property type="entry name" value="zf-RING_UBOX"/>
    <property type="match status" value="1"/>
</dbReference>